<reference evidence="3" key="1">
    <citation type="submission" date="2016-04" db="UniProtKB">
        <authorList>
            <consortium name="WormBaseParasite"/>
        </authorList>
    </citation>
    <scope>IDENTIFICATION</scope>
</reference>
<organism evidence="3">
    <name type="scientific">Haemonchus placei</name>
    <name type="common">Barber's pole worm</name>
    <dbReference type="NCBI Taxonomy" id="6290"/>
    <lineage>
        <taxon>Eukaryota</taxon>
        <taxon>Metazoa</taxon>
        <taxon>Ecdysozoa</taxon>
        <taxon>Nematoda</taxon>
        <taxon>Chromadorea</taxon>
        <taxon>Rhabditida</taxon>
        <taxon>Rhabditina</taxon>
        <taxon>Rhabditomorpha</taxon>
        <taxon>Strongyloidea</taxon>
        <taxon>Trichostrongylidae</taxon>
        <taxon>Haemonchus</taxon>
    </lineage>
</organism>
<dbReference type="EMBL" id="UZAF01016564">
    <property type="protein sequence ID" value="VDO30320.1"/>
    <property type="molecule type" value="Genomic_DNA"/>
</dbReference>
<evidence type="ECO:0000313" key="3">
    <source>
        <dbReference type="WBParaSite" id="HPLM_0000690201-mRNA-1"/>
    </source>
</evidence>
<gene>
    <name evidence="1" type="ORF">HPLM_LOCUS6894</name>
</gene>
<proteinExistence type="predicted"/>
<dbReference type="AlphaFoldDB" id="A0A0N4W9E0"/>
<dbReference type="WBParaSite" id="HPLM_0000690201-mRNA-1">
    <property type="protein sequence ID" value="HPLM_0000690201-mRNA-1"/>
    <property type="gene ID" value="HPLM_0000690201"/>
</dbReference>
<dbReference type="STRING" id="6290.A0A0N4W9E0"/>
<protein>
    <submittedName>
        <fullName evidence="3">Transcription initiation factor TFIID subunit 8</fullName>
    </submittedName>
</protein>
<accession>A0A0N4W9E0</accession>
<dbReference type="Proteomes" id="UP000268014">
    <property type="component" value="Unassembled WGS sequence"/>
</dbReference>
<reference evidence="1 2" key="2">
    <citation type="submission" date="2018-11" db="EMBL/GenBank/DDBJ databases">
        <authorList>
            <consortium name="Pathogen Informatics"/>
        </authorList>
    </citation>
    <scope>NUCLEOTIDE SEQUENCE [LARGE SCALE GENOMIC DNA]</scope>
    <source>
        <strain evidence="1 2">MHpl1</strain>
    </source>
</reference>
<name>A0A0N4W9E0_HAEPC</name>
<dbReference type="PANTHER" id="PTHR47331">
    <property type="entry name" value="PHD-TYPE DOMAIN-CONTAINING PROTEIN"/>
    <property type="match status" value="1"/>
</dbReference>
<evidence type="ECO:0000313" key="2">
    <source>
        <dbReference type="Proteomes" id="UP000268014"/>
    </source>
</evidence>
<evidence type="ECO:0000313" key="1">
    <source>
        <dbReference type="EMBL" id="VDO30320.1"/>
    </source>
</evidence>
<sequence>MNIECIDVLPFDTAQEEEIVCVLATEVEEKDKVENSVDLQRFSSLRKTRHTAYVANFIKRLAERMIKIKGRNLQLSSVSQFDTYPHITAKDIELAEKMIFMHENKGISLKELQTRNNTFLYIKNNKQIIRCAPRLENAHLPYDARNPIYLPVHSEPLRLMLTDIYKNNAHSQQRFWLSRPPRHARRILNQCSLVAEHKVPRLASLPSDRVRRVRPFKHTGCDLLGTYTMSGMRRPTCAYTHVSLHEQSILSLLRTCQIPHL</sequence>
<keyword evidence="2" id="KW-1185">Reference proteome</keyword>
<dbReference type="OrthoDB" id="5985737at2759"/>